<feature type="domain" description="Phytochrome chromophore attachment site" evidence="1">
    <location>
        <begin position="32"/>
        <end position="117"/>
    </location>
</feature>
<gene>
    <name evidence="2" type="ORF">AmaxDRAFT_4140</name>
</gene>
<dbReference type="InterPro" id="IPR003018">
    <property type="entry name" value="GAF"/>
</dbReference>
<reference evidence="2 3" key="1">
    <citation type="journal article" date="2011" name="Appl. Environ. Microbiol.">
        <title>Contribution of a Sodium Ion Gradient to Energy Conservation during Fermentation in the Cyanobacterium Arthrospira (Spirulina) maxima CS-328.</title>
        <authorList>
            <person name="Carrieri D."/>
            <person name="Ananyev G."/>
            <person name="Lenz O."/>
            <person name="Bryant D.A."/>
            <person name="Dismukes G.C."/>
        </authorList>
    </citation>
    <scope>NUCLEOTIDE SEQUENCE [LARGE SCALE GENOMIC DNA]</scope>
    <source>
        <strain evidence="2 3">CS-328</strain>
    </source>
</reference>
<comment type="caution">
    <text evidence="2">The sequence shown here is derived from an EMBL/GenBank/DDBJ whole genome shotgun (WGS) entry which is preliminary data.</text>
</comment>
<protein>
    <submittedName>
        <fullName evidence="2">Two-component hybrid sensor and regulator histidine kinase</fullName>
    </submittedName>
</protein>
<keyword evidence="2" id="KW-0808">Transferase</keyword>
<dbReference type="SUPFAM" id="SSF55781">
    <property type="entry name" value="GAF domain-like"/>
    <property type="match status" value="1"/>
</dbReference>
<dbReference type="InterPro" id="IPR016132">
    <property type="entry name" value="Phyto_chromo_attachment"/>
</dbReference>
<evidence type="ECO:0000313" key="2">
    <source>
        <dbReference type="EMBL" id="EDZ93089.1"/>
    </source>
</evidence>
<dbReference type="GO" id="GO:0016301">
    <property type="term" value="F:kinase activity"/>
    <property type="evidence" value="ECO:0007669"/>
    <property type="project" value="UniProtKB-KW"/>
</dbReference>
<evidence type="ECO:0000259" key="1">
    <source>
        <dbReference type="PROSITE" id="PS50046"/>
    </source>
</evidence>
<dbReference type="EMBL" id="ABYK01000038">
    <property type="protein sequence ID" value="EDZ93089.1"/>
    <property type="molecule type" value="Genomic_DNA"/>
</dbReference>
<proteinExistence type="predicted"/>
<sequence>MYTVDTAQDLKSQLDHQVLLRRIISRIRQSLELPEILKATVAEVRSFLGTDRIMIYRFDQDASGEVVAESIYDDRLPSLLGLHFPADDIPQEARDRYVKLRQRTIVNVHSGTISISP</sequence>
<dbReference type="InterPro" id="IPR029016">
    <property type="entry name" value="GAF-like_dom_sf"/>
</dbReference>
<evidence type="ECO:0000313" key="3">
    <source>
        <dbReference type="Proteomes" id="UP000004061"/>
    </source>
</evidence>
<name>B5W5U1_LIMMA</name>
<dbReference type="PROSITE" id="PS50046">
    <property type="entry name" value="PHYTOCHROME_2"/>
    <property type="match status" value="1"/>
</dbReference>
<keyword evidence="3" id="KW-1185">Reference proteome</keyword>
<dbReference type="Proteomes" id="UP000004061">
    <property type="component" value="Unassembled WGS sequence"/>
</dbReference>
<keyword evidence="2" id="KW-0418">Kinase</keyword>
<accession>B5W5U1</accession>
<dbReference type="Gene3D" id="3.30.450.40">
    <property type="match status" value="1"/>
</dbReference>
<dbReference type="AlphaFoldDB" id="B5W5U1"/>
<dbReference type="Pfam" id="PF01590">
    <property type="entry name" value="GAF"/>
    <property type="match status" value="1"/>
</dbReference>
<organism evidence="2 3">
    <name type="scientific">Limnospira maxima CS-328</name>
    <dbReference type="NCBI Taxonomy" id="513049"/>
    <lineage>
        <taxon>Bacteria</taxon>
        <taxon>Bacillati</taxon>
        <taxon>Cyanobacteriota</taxon>
        <taxon>Cyanophyceae</taxon>
        <taxon>Oscillatoriophycideae</taxon>
        <taxon>Oscillatoriales</taxon>
        <taxon>Sirenicapillariaceae</taxon>
        <taxon>Limnospira</taxon>
    </lineage>
</organism>